<evidence type="ECO:0000313" key="2">
    <source>
        <dbReference type="Proteomes" id="UP000318815"/>
    </source>
</evidence>
<dbReference type="EMBL" id="VOHS01000090">
    <property type="protein sequence ID" value="TWV89342.1"/>
    <property type="molecule type" value="Genomic_DNA"/>
</dbReference>
<dbReference type="PROSITE" id="PS00261">
    <property type="entry name" value="GLYCO_HORMONE_BETA_1"/>
    <property type="match status" value="1"/>
</dbReference>
<organism evidence="1 2">
    <name type="scientific">Chitinophaga pinensis</name>
    <dbReference type="NCBI Taxonomy" id="79329"/>
    <lineage>
        <taxon>Bacteria</taxon>
        <taxon>Pseudomonadati</taxon>
        <taxon>Bacteroidota</taxon>
        <taxon>Chitinophagia</taxon>
        <taxon>Chitinophagales</taxon>
        <taxon>Chitinophagaceae</taxon>
        <taxon>Chitinophaga</taxon>
    </lineage>
</organism>
<dbReference type="SUPFAM" id="SSF46785">
    <property type="entry name" value="Winged helix' DNA-binding domain"/>
    <property type="match status" value="1"/>
</dbReference>
<dbReference type="InterPro" id="IPR018245">
    <property type="entry name" value="Gonadotropin_bsu_CS"/>
</dbReference>
<protein>
    <submittedName>
        <fullName evidence="1">Transcriptional regulator</fullName>
    </submittedName>
</protein>
<dbReference type="GO" id="GO:0005179">
    <property type="term" value="F:hormone activity"/>
    <property type="evidence" value="ECO:0007669"/>
    <property type="project" value="InterPro"/>
</dbReference>
<reference evidence="1 2" key="1">
    <citation type="submission" date="2019-08" db="EMBL/GenBank/DDBJ databases">
        <title>Whole genome sequencing of chitin degrading bacteria Chitinophaga pinensis YS16.</title>
        <authorList>
            <person name="Singh R.P."/>
            <person name="Manchanda G."/>
            <person name="Maurya I.K."/>
            <person name="Joshi N.K."/>
            <person name="Srivastava A.K."/>
        </authorList>
    </citation>
    <scope>NUCLEOTIDE SEQUENCE [LARGE SCALE GENOMIC DNA]</scope>
    <source>
        <strain evidence="1 2">YS-16</strain>
    </source>
</reference>
<accession>A0A5C6LL00</accession>
<dbReference type="InterPro" id="IPR036388">
    <property type="entry name" value="WH-like_DNA-bd_sf"/>
</dbReference>
<evidence type="ECO:0000313" key="1">
    <source>
        <dbReference type="EMBL" id="TWV89342.1"/>
    </source>
</evidence>
<dbReference type="OrthoDB" id="155998at2"/>
<dbReference type="AlphaFoldDB" id="A0A5C6LL00"/>
<gene>
    <name evidence="1" type="ORF">FEF09_30040</name>
</gene>
<dbReference type="InterPro" id="IPR036390">
    <property type="entry name" value="WH_DNA-bd_sf"/>
</dbReference>
<dbReference type="GO" id="GO:0005576">
    <property type="term" value="C:extracellular region"/>
    <property type="evidence" value="ECO:0007669"/>
    <property type="project" value="InterPro"/>
</dbReference>
<dbReference type="Gene3D" id="1.10.10.10">
    <property type="entry name" value="Winged helix-like DNA-binding domain superfamily/Winged helix DNA-binding domain"/>
    <property type="match status" value="1"/>
</dbReference>
<keyword evidence="2" id="KW-1185">Reference proteome</keyword>
<proteinExistence type="predicted"/>
<comment type="caution">
    <text evidence="1">The sequence shown here is derived from an EMBL/GenBank/DDBJ whole genome shotgun (WGS) entry which is preliminary data.</text>
</comment>
<name>A0A5C6LL00_9BACT</name>
<sequence>MKMTLPDNERAVWILKTKGPLPLIELAKDLNITTEGARFQLIKLANEGLVETRSESKGKGRPQQVWSLTSLGHARFPDAHADLTVKLILKMRDTLGEDALLEVIEANGRDGKEKYLKELANVSDLEGRIGGLARIRDNEGYMATYIKDEEGYLLIENHCPICAAATACMGFCKSELDTFRAVLGDKVSVERVDHILAGARRCAYRIKDHA</sequence>
<dbReference type="RefSeq" id="WP_146308569.1">
    <property type="nucleotide sequence ID" value="NZ_VOHS01000090.1"/>
</dbReference>
<dbReference type="Proteomes" id="UP000318815">
    <property type="component" value="Unassembled WGS sequence"/>
</dbReference>